<sequence>MHTWPDAAKANKWGNTPLHDACYSGASSDTISLLVATWPAAAKERNRKENTPLHSACEGRASLDTISLLLGMWPEAIEEKNSYNQLPLHVACSKKASLDAIFLLVGNRHDTIKRKDNFDCTPLHEACSCASSIDVISFLLKCCPDAIKEKNRDGETPLHAACRLGYRASLKTISLLLKIWPGALNEKNRNNKTPFHVACSDEGPTEIILLLLDAWLELSGNRNSLRVDSLKPNAPADIRTLLSHVSTLFGNELSVSSQEELMSYFMSINWQKGVLLVIDKYPSYVKNMELYTEIMADFLSLTGKSCSLVTMWEVIRNEQELLKGVKCL</sequence>
<dbReference type="SUPFAM" id="SSF48403">
    <property type="entry name" value="Ankyrin repeat"/>
    <property type="match status" value="1"/>
</dbReference>
<evidence type="ECO:0000256" key="2">
    <source>
        <dbReference type="ARBA" id="ARBA00023043"/>
    </source>
</evidence>
<reference evidence="3" key="1">
    <citation type="submission" date="2021-01" db="EMBL/GenBank/DDBJ databases">
        <authorList>
            <person name="Corre E."/>
            <person name="Pelletier E."/>
            <person name="Niang G."/>
            <person name="Scheremetjew M."/>
            <person name="Finn R."/>
            <person name="Kale V."/>
            <person name="Holt S."/>
            <person name="Cochrane G."/>
            <person name="Meng A."/>
            <person name="Brown T."/>
            <person name="Cohen L."/>
        </authorList>
    </citation>
    <scope>NUCLEOTIDE SEQUENCE</scope>
    <source>
        <strain evidence="3">GSO104</strain>
    </source>
</reference>
<dbReference type="GO" id="GO:0051017">
    <property type="term" value="P:actin filament bundle assembly"/>
    <property type="evidence" value="ECO:0007669"/>
    <property type="project" value="TreeGrafter"/>
</dbReference>
<organism evidence="3">
    <name type="scientific">Ditylum brightwellii</name>
    <dbReference type="NCBI Taxonomy" id="49249"/>
    <lineage>
        <taxon>Eukaryota</taxon>
        <taxon>Sar</taxon>
        <taxon>Stramenopiles</taxon>
        <taxon>Ochrophyta</taxon>
        <taxon>Bacillariophyta</taxon>
        <taxon>Mediophyceae</taxon>
        <taxon>Lithodesmiophycidae</taxon>
        <taxon>Lithodesmiales</taxon>
        <taxon>Lithodesmiaceae</taxon>
        <taxon>Ditylum</taxon>
    </lineage>
</organism>
<dbReference type="InterPro" id="IPR002110">
    <property type="entry name" value="Ankyrin_rpt"/>
</dbReference>
<dbReference type="GO" id="GO:0051015">
    <property type="term" value="F:actin filament binding"/>
    <property type="evidence" value="ECO:0007669"/>
    <property type="project" value="TreeGrafter"/>
</dbReference>
<keyword evidence="1" id="KW-0677">Repeat</keyword>
<dbReference type="PANTHER" id="PTHR24153">
    <property type="entry name" value="ESPIN"/>
    <property type="match status" value="1"/>
</dbReference>
<dbReference type="Pfam" id="PF12796">
    <property type="entry name" value="Ank_2"/>
    <property type="match status" value="2"/>
</dbReference>
<gene>
    <name evidence="3" type="ORF">DBRI00130_LOCUS36332</name>
</gene>
<proteinExistence type="predicted"/>
<protein>
    <submittedName>
        <fullName evidence="3">Uncharacterized protein</fullName>
    </submittedName>
</protein>
<name>A0A7S4SKI1_9STRA</name>
<accession>A0A7S4SKI1</accession>
<keyword evidence="2" id="KW-0040">ANK repeat</keyword>
<dbReference type="InterPro" id="IPR052420">
    <property type="entry name" value="Espin/Espin-like"/>
</dbReference>
<dbReference type="GO" id="GO:0005737">
    <property type="term" value="C:cytoplasm"/>
    <property type="evidence" value="ECO:0007669"/>
    <property type="project" value="TreeGrafter"/>
</dbReference>
<evidence type="ECO:0000256" key="1">
    <source>
        <dbReference type="ARBA" id="ARBA00022737"/>
    </source>
</evidence>
<dbReference type="Gene3D" id="1.25.40.20">
    <property type="entry name" value="Ankyrin repeat-containing domain"/>
    <property type="match status" value="2"/>
</dbReference>
<evidence type="ECO:0000313" key="3">
    <source>
        <dbReference type="EMBL" id="CAE4647703.1"/>
    </source>
</evidence>
<dbReference type="InterPro" id="IPR036770">
    <property type="entry name" value="Ankyrin_rpt-contain_sf"/>
</dbReference>
<dbReference type="SMART" id="SM00248">
    <property type="entry name" value="ANK"/>
    <property type="match status" value="6"/>
</dbReference>
<dbReference type="AlphaFoldDB" id="A0A7S4SKI1"/>
<dbReference type="PANTHER" id="PTHR24153:SF8">
    <property type="entry name" value="FORKED, ISOFORM F"/>
    <property type="match status" value="1"/>
</dbReference>
<dbReference type="EMBL" id="HBNS01047008">
    <property type="protein sequence ID" value="CAE4647703.1"/>
    <property type="molecule type" value="Transcribed_RNA"/>
</dbReference>